<reference evidence="3" key="1">
    <citation type="submission" date="2020-10" db="EMBL/GenBank/DDBJ databases">
        <title>Diversity and distribution of actinomycetes associated with coral in the coast of Hainan.</title>
        <authorList>
            <person name="Li F."/>
        </authorList>
    </citation>
    <scope>NUCLEOTIDE SEQUENCE</scope>
    <source>
        <strain evidence="3">HNM0983</strain>
    </source>
</reference>
<dbReference type="Gene3D" id="3.40.50.720">
    <property type="entry name" value="NAD(P)-binding Rossmann-like Domain"/>
    <property type="match status" value="1"/>
</dbReference>
<name>A0A929G2P3_9PSEU</name>
<protein>
    <submittedName>
        <fullName evidence="3">SDR family oxidoreductase</fullName>
    </submittedName>
</protein>
<comment type="caution">
    <text evidence="3">The sequence shown here is derived from an EMBL/GenBank/DDBJ whole genome shotgun (WGS) entry which is preliminary data.</text>
</comment>
<keyword evidence="2" id="KW-0560">Oxidoreductase</keyword>
<evidence type="ECO:0000313" key="4">
    <source>
        <dbReference type="Proteomes" id="UP000598360"/>
    </source>
</evidence>
<dbReference type="InterPro" id="IPR036291">
    <property type="entry name" value="NAD(P)-bd_dom_sf"/>
</dbReference>
<gene>
    <name evidence="3" type="ORF">IQ251_16300</name>
</gene>
<dbReference type="Pfam" id="PF13561">
    <property type="entry name" value="adh_short_C2"/>
    <property type="match status" value="1"/>
</dbReference>
<sequence>MTGKVALITGAARGQGAAEAELFGELGAQVVLTDQDPAGAALADRLGGSFHELDVAAEQDWDRVVRRVLATHGRIDVLVNNAGIYRTGSLGDWAEPDLRRLLDINLLGPILGMRAVLPAFPAAGGAIVNVASISGLRGHGGALPYASSKWGLRGASRSAAREYADRHVRVNCVCPGSVDTPMIDAAALDLAHLPIPRSGEPGEVAGLVAFLASDAAAYCTGADFVVDGGATA</sequence>
<dbReference type="EMBL" id="JADEYC010000030">
    <property type="protein sequence ID" value="MBE9376013.1"/>
    <property type="molecule type" value="Genomic_DNA"/>
</dbReference>
<comment type="similarity">
    <text evidence="1">Belongs to the short-chain dehydrogenases/reductases (SDR) family.</text>
</comment>
<dbReference type="GO" id="GO:0016616">
    <property type="term" value="F:oxidoreductase activity, acting on the CH-OH group of donors, NAD or NADP as acceptor"/>
    <property type="evidence" value="ECO:0007669"/>
    <property type="project" value="TreeGrafter"/>
</dbReference>
<dbReference type="PANTHER" id="PTHR42760">
    <property type="entry name" value="SHORT-CHAIN DEHYDROGENASES/REDUCTASES FAMILY MEMBER"/>
    <property type="match status" value="1"/>
</dbReference>
<dbReference type="PANTHER" id="PTHR42760:SF133">
    <property type="entry name" value="3-OXOACYL-[ACYL-CARRIER-PROTEIN] REDUCTASE"/>
    <property type="match status" value="1"/>
</dbReference>
<evidence type="ECO:0000256" key="1">
    <source>
        <dbReference type="ARBA" id="ARBA00006484"/>
    </source>
</evidence>
<dbReference type="AlphaFoldDB" id="A0A929G2P3"/>
<dbReference type="Proteomes" id="UP000598360">
    <property type="component" value="Unassembled WGS sequence"/>
</dbReference>
<organism evidence="3 4">
    <name type="scientific">Saccharopolyspora montiporae</name>
    <dbReference type="NCBI Taxonomy" id="2781240"/>
    <lineage>
        <taxon>Bacteria</taxon>
        <taxon>Bacillati</taxon>
        <taxon>Actinomycetota</taxon>
        <taxon>Actinomycetes</taxon>
        <taxon>Pseudonocardiales</taxon>
        <taxon>Pseudonocardiaceae</taxon>
        <taxon>Saccharopolyspora</taxon>
    </lineage>
</organism>
<evidence type="ECO:0000313" key="3">
    <source>
        <dbReference type="EMBL" id="MBE9376013.1"/>
    </source>
</evidence>
<dbReference type="InterPro" id="IPR002347">
    <property type="entry name" value="SDR_fam"/>
</dbReference>
<accession>A0A929G2P3</accession>
<dbReference type="SUPFAM" id="SSF51735">
    <property type="entry name" value="NAD(P)-binding Rossmann-fold domains"/>
    <property type="match status" value="1"/>
</dbReference>
<keyword evidence="4" id="KW-1185">Reference proteome</keyword>
<dbReference type="CDD" id="cd05233">
    <property type="entry name" value="SDR_c"/>
    <property type="match status" value="1"/>
</dbReference>
<dbReference type="FunFam" id="3.40.50.720:FF:000084">
    <property type="entry name" value="Short-chain dehydrogenase reductase"/>
    <property type="match status" value="1"/>
</dbReference>
<dbReference type="PRINTS" id="PR00080">
    <property type="entry name" value="SDRFAMILY"/>
</dbReference>
<evidence type="ECO:0000256" key="2">
    <source>
        <dbReference type="ARBA" id="ARBA00023002"/>
    </source>
</evidence>
<proteinExistence type="inferred from homology"/>
<dbReference type="PRINTS" id="PR00081">
    <property type="entry name" value="GDHRDH"/>
</dbReference>